<proteinExistence type="predicted"/>
<reference evidence="1" key="2">
    <citation type="journal article" date="2015" name="Fish Shellfish Immunol.">
        <title>Early steps in the European eel (Anguilla anguilla)-Vibrio vulnificus interaction in the gills: Role of the RtxA13 toxin.</title>
        <authorList>
            <person name="Callol A."/>
            <person name="Pajuelo D."/>
            <person name="Ebbesson L."/>
            <person name="Teles M."/>
            <person name="MacKenzie S."/>
            <person name="Amaro C."/>
        </authorList>
    </citation>
    <scope>NUCLEOTIDE SEQUENCE</scope>
</reference>
<dbReference type="AlphaFoldDB" id="A0A0E9V5I2"/>
<evidence type="ECO:0000313" key="1">
    <source>
        <dbReference type="EMBL" id="JAH73364.1"/>
    </source>
</evidence>
<name>A0A0E9V5I2_ANGAN</name>
<sequence>MLFFPKFYISVPELHRIQLPAVIVTSAVECSVKNVLIAYFAIFQL</sequence>
<dbReference type="EMBL" id="GBXM01035213">
    <property type="protein sequence ID" value="JAH73364.1"/>
    <property type="molecule type" value="Transcribed_RNA"/>
</dbReference>
<organism evidence="1">
    <name type="scientific">Anguilla anguilla</name>
    <name type="common">European freshwater eel</name>
    <name type="synonym">Muraena anguilla</name>
    <dbReference type="NCBI Taxonomy" id="7936"/>
    <lineage>
        <taxon>Eukaryota</taxon>
        <taxon>Metazoa</taxon>
        <taxon>Chordata</taxon>
        <taxon>Craniata</taxon>
        <taxon>Vertebrata</taxon>
        <taxon>Euteleostomi</taxon>
        <taxon>Actinopterygii</taxon>
        <taxon>Neopterygii</taxon>
        <taxon>Teleostei</taxon>
        <taxon>Anguilliformes</taxon>
        <taxon>Anguillidae</taxon>
        <taxon>Anguilla</taxon>
    </lineage>
</organism>
<accession>A0A0E9V5I2</accession>
<protein>
    <submittedName>
        <fullName evidence="1">Uncharacterized protein</fullName>
    </submittedName>
</protein>
<reference evidence="1" key="1">
    <citation type="submission" date="2014-11" db="EMBL/GenBank/DDBJ databases">
        <authorList>
            <person name="Amaro Gonzalez C."/>
        </authorList>
    </citation>
    <scope>NUCLEOTIDE SEQUENCE</scope>
</reference>